<gene>
    <name evidence="10" type="primary">SCS2_3</name>
    <name evidence="10" type="ORF">CU097_009123</name>
</gene>
<evidence type="ECO:0000256" key="1">
    <source>
        <dbReference type="ARBA" id="ARBA00004211"/>
    </source>
</evidence>
<sequence>MSVRIEPSEQLLFHRPFTRISKESLFVKNTNDFPVIFKVKTTAPKQYCVRPNAGKIEPNSEIEVQIILQPFKEELPDDYKCKDKFLVQTAPLNPSLEQQDITSMWSHIESSDKQSMHQHKIKCVFGGLKEEESASTEKSTVVTSEPSTNDKEVVNQETAPAVVPVHSDVISSPTLPVVPQTSSLSQPEAATTTTTTTTTNNNTATTTPKLSVVPPPAPVRATPAAAAAPEVILTSPTTATTASATTASATTAVEPQFDNKVQENEDKKQLKEALEKIKRLEKEIEELKRQQDEGIRARNNNQTVGGRKLASTVQPLDAVHQHLAQLERPRAVEGYPPQVLMGVAILVFLFTYLFF</sequence>
<accession>A0A367JJW1</accession>
<dbReference type="AlphaFoldDB" id="A0A367JJW1"/>
<proteinExistence type="inferred from homology"/>
<comment type="caution">
    <text evidence="10">The sequence shown here is derived from an EMBL/GenBank/DDBJ whole genome shotgun (WGS) entry which is preliminary data.</text>
</comment>
<feature type="compositionally biased region" description="Polar residues" evidence="7">
    <location>
        <begin position="169"/>
        <end position="188"/>
    </location>
</feature>
<feature type="domain" description="MSP" evidence="9">
    <location>
        <begin position="2"/>
        <end position="126"/>
    </location>
</feature>
<evidence type="ECO:0000256" key="5">
    <source>
        <dbReference type="ARBA" id="ARBA00023136"/>
    </source>
</evidence>
<dbReference type="GO" id="GO:0005789">
    <property type="term" value="C:endoplasmic reticulum membrane"/>
    <property type="evidence" value="ECO:0007669"/>
    <property type="project" value="InterPro"/>
</dbReference>
<keyword evidence="3 8" id="KW-0812">Transmembrane</keyword>
<dbReference type="GO" id="GO:0090158">
    <property type="term" value="P:endoplasmic reticulum membrane organization"/>
    <property type="evidence" value="ECO:0007669"/>
    <property type="project" value="TreeGrafter"/>
</dbReference>
<evidence type="ECO:0000313" key="11">
    <source>
        <dbReference type="Proteomes" id="UP000252139"/>
    </source>
</evidence>
<evidence type="ECO:0000256" key="4">
    <source>
        <dbReference type="ARBA" id="ARBA00022989"/>
    </source>
</evidence>
<name>A0A367JJW1_RHIAZ</name>
<evidence type="ECO:0000256" key="8">
    <source>
        <dbReference type="SAM" id="Phobius"/>
    </source>
</evidence>
<comment type="similarity">
    <text evidence="2">Belongs to the VAMP-associated protein (VAP) (TC 9.B.17) family.</text>
</comment>
<dbReference type="GO" id="GO:0005886">
    <property type="term" value="C:plasma membrane"/>
    <property type="evidence" value="ECO:0007669"/>
    <property type="project" value="TreeGrafter"/>
</dbReference>
<dbReference type="InterPro" id="IPR016763">
    <property type="entry name" value="VAP"/>
</dbReference>
<protein>
    <submittedName>
        <fullName evidence="10">Phosphatidylinositol-binding protein scs2</fullName>
    </submittedName>
</protein>
<organism evidence="10 11">
    <name type="scientific">Rhizopus azygosporus</name>
    <name type="common">Rhizopus microsporus var. azygosporus</name>
    <dbReference type="NCBI Taxonomy" id="86630"/>
    <lineage>
        <taxon>Eukaryota</taxon>
        <taxon>Fungi</taxon>
        <taxon>Fungi incertae sedis</taxon>
        <taxon>Mucoromycota</taxon>
        <taxon>Mucoromycotina</taxon>
        <taxon>Mucoromycetes</taxon>
        <taxon>Mucorales</taxon>
        <taxon>Mucorineae</taxon>
        <taxon>Rhizopodaceae</taxon>
        <taxon>Rhizopus</taxon>
    </lineage>
</organism>
<feature type="compositionally biased region" description="Low complexity" evidence="7">
    <location>
        <begin position="136"/>
        <end position="147"/>
    </location>
</feature>
<dbReference type="InterPro" id="IPR013783">
    <property type="entry name" value="Ig-like_fold"/>
</dbReference>
<evidence type="ECO:0000256" key="2">
    <source>
        <dbReference type="ARBA" id="ARBA00008932"/>
    </source>
</evidence>
<reference evidence="10 11" key="1">
    <citation type="journal article" date="2018" name="G3 (Bethesda)">
        <title>Phylogenetic and Phylogenomic Definition of Rhizopus Species.</title>
        <authorList>
            <person name="Gryganskyi A.P."/>
            <person name="Golan J."/>
            <person name="Dolatabadi S."/>
            <person name="Mondo S."/>
            <person name="Robb S."/>
            <person name="Idnurm A."/>
            <person name="Muszewska A."/>
            <person name="Steczkiewicz K."/>
            <person name="Masonjones S."/>
            <person name="Liao H.L."/>
            <person name="Gajdeczka M.T."/>
            <person name="Anike F."/>
            <person name="Vuek A."/>
            <person name="Anishchenko I.M."/>
            <person name="Voigt K."/>
            <person name="de Hoog G.S."/>
            <person name="Smith M.E."/>
            <person name="Heitman J."/>
            <person name="Vilgalys R."/>
            <person name="Stajich J.E."/>
        </authorList>
    </citation>
    <scope>NUCLEOTIDE SEQUENCE [LARGE SCALE GENOMIC DNA]</scope>
    <source>
        <strain evidence="10 11">CBS 357.93</strain>
    </source>
</reference>
<feature type="coiled-coil region" evidence="6">
    <location>
        <begin position="260"/>
        <end position="300"/>
    </location>
</feature>
<dbReference type="GO" id="GO:0033149">
    <property type="term" value="F:FFAT motif binding"/>
    <property type="evidence" value="ECO:0007669"/>
    <property type="project" value="TreeGrafter"/>
</dbReference>
<evidence type="ECO:0000313" key="10">
    <source>
        <dbReference type="EMBL" id="RCH90230.1"/>
    </source>
</evidence>
<comment type="subcellular location">
    <subcellularLocation>
        <location evidence="1">Membrane</location>
        <topology evidence="1">Single-pass type IV membrane protein</topology>
    </subcellularLocation>
</comment>
<dbReference type="PIRSF" id="PIRSF019693">
    <property type="entry name" value="VAMP-associated"/>
    <property type="match status" value="1"/>
</dbReference>
<dbReference type="SUPFAM" id="SSF49354">
    <property type="entry name" value="PapD-like"/>
    <property type="match status" value="1"/>
</dbReference>
<keyword evidence="5 8" id="KW-0472">Membrane</keyword>
<dbReference type="PANTHER" id="PTHR10809:SF6">
    <property type="entry name" value="AT11025P-RELATED"/>
    <property type="match status" value="1"/>
</dbReference>
<dbReference type="Gene3D" id="2.60.40.10">
    <property type="entry name" value="Immunoglobulins"/>
    <property type="match status" value="1"/>
</dbReference>
<dbReference type="Proteomes" id="UP000252139">
    <property type="component" value="Unassembled WGS sequence"/>
</dbReference>
<dbReference type="InterPro" id="IPR000535">
    <property type="entry name" value="MSP_dom"/>
</dbReference>
<keyword evidence="11" id="KW-1185">Reference proteome</keyword>
<dbReference type="EMBL" id="PJQL01001155">
    <property type="protein sequence ID" value="RCH90230.1"/>
    <property type="molecule type" value="Genomic_DNA"/>
</dbReference>
<evidence type="ECO:0000256" key="7">
    <source>
        <dbReference type="SAM" id="MobiDB-lite"/>
    </source>
</evidence>
<dbReference type="GO" id="GO:0061817">
    <property type="term" value="P:endoplasmic reticulum-plasma membrane tethering"/>
    <property type="evidence" value="ECO:0007669"/>
    <property type="project" value="TreeGrafter"/>
</dbReference>
<evidence type="ECO:0000256" key="6">
    <source>
        <dbReference type="SAM" id="Coils"/>
    </source>
</evidence>
<feature type="transmembrane region" description="Helical" evidence="8">
    <location>
        <begin position="335"/>
        <end position="354"/>
    </location>
</feature>
<dbReference type="InterPro" id="IPR008962">
    <property type="entry name" value="PapD-like_sf"/>
</dbReference>
<dbReference type="STRING" id="86630.A0A367JJW1"/>
<dbReference type="Pfam" id="PF00635">
    <property type="entry name" value="Motile_Sperm"/>
    <property type="match status" value="1"/>
</dbReference>
<feature type="region of interest" description="Disordered" evidence="7">
    <location>
        <begin position="133"/>
        <end position="216"/>
    </location>
</feature>
<evidence type="ECO:0000256" key="3">
    <source>
        <dbReference type="ARBA" id="ARBA00022692"/>
    </source>
</evidence>
<keyword evidence="4 8" id="KW-1133">Transmembrane helix</keyword>
<feature type="compositionally biased region" description="Low complexity" evidence="7">
    <location>
        <begin position="189"/>
        <end position="207"/>
    </location>
</feature>
<keyword evidence="6" id="KW-0175">Coiled coil</keyword>
<dbReference type="PANTHER" id="PTHR10809">
    <property type="entry name" value="VESICLE-ASSOCIATED MEMBRANE PROTEIN-ASSOCIATED PROTEIN"/>
    <property type="match status" value="1"/>
</dbReference>
<evidence type="ECO:0000259" key="9">
    <source>
        <dbReference type="PROSITE" id="PS50202"/>
    </source>
</evidence>
<dbReference type="PROSITE" id="PS50202">
    <property type="entry name" value="MSP"/>
    <property type="match status" value="1"/>
</dbReference>
<dbReference type="OrthoDB" id="264603at2759"/>